<evidence type="ECO:0000313" key="2">
    <source>
        <dbReference type="Proteomes" id="UP000439903"/>
    </source>
</evidence>
<gene>
    <name evidence="1" type="ORF">F8M41_023616</name>
</gene>
<dbReference type="Proteomes" id="UP000439903">
    <property type="component" value="Unassembled WGS sequence"/>
</dbReference>
<proteinExistence type="predicted"/>
<accession>A0A8H4EHA3</accession>
<dbReference type="EMBL" id="WTPW01000772">
    <property type="protein sequence ID" value="KAF0481170.1"/>
    <property type="molecule type" value="Genomic_DNA"/>
</dbReference>
<dbReference type="OrthoDB" id="10509358at2759"/>
<dbReference type="AlphaFoldDB" id="A0A8H4EHA3"/>
<evidence type="ECO:0000313" key="1">
    <source>
        <dbReference type="EMBL" id="KAF0481170.1"/>
    </source>
</evidence>
<protein>
    <submittedName>
        <fullName evidence="1">Uncharacterized protein</fullName>
    </submittedName>
</protein>
<name>A0A8H4EHA3_GIGMA</name>
<sequence>MDTKVKLCQFIWQNISHHDKKEYKKAWTIFSEIDTSKFTDIKKKHNKVKFTARLWMMIYILEGYYKPLDKKIDENLKDLYLFTKANAFFYKKKDNEGQELLLELCKNKTEYKYGAKYLIALNSLKDSNPGFKKDEELAYKNYKEIFDHHSSNARDYFISKLSNSYLCIEFASNVQPMLTMHKLSSLIYTIYSSYL</sequence>
<organism evidence="1 2">
    <name type="scientific">Gigaspora margarita</name>
    <dbReference type="NCBI Taxonomy" id="4874"/>
    <lineage>
        <taxon>Eukaryota</taxon>
        <taxon>Fungi</taxon>
        <taxon>Fungi incertae sedis</taxon>
        <taxon>Mucoromycota</taxon>
        <taxon>Glomeromycotina</taxon>
        <taxon>Glomeromycetes</taxon>
        <taxon>Diversisporales</taxon>
        <taxon>Gigasporaceae</taxon>
        <taxon>Gigaspora</taxon>
    </lineage>
</organism>
<reference evidence="1 2" key="1">
    <citation type="journal article" date="2019" name="Environ. Microbiol.">
        <title>At the nexus of three kingdoms: the genome of the mycorrhizal fungus Gigaspora margarita provides insights into plant, endobacterial and fungal interactions.</title>
        <authorList>
            <person name="Venice F."/>
            <person name="Ghignone S."/>
            <person name="Salvioli di Fossalunga A."/>
            <person name="Amselem J."/>
            <person name="Novero M."/>
            <person name="Xianan X."/>
            <person name="Sedzielewska Toro K."/>
            <person name="Morin E."/>
            <person name="Lipzen A."/>
            <person name="Grigoriev I.V."/>
            <person name="Henrissat B."/>
            <person name="Martin F.M."/>
            <person name="Bonfante P."/>
        </authorList>
    </citation>
    <scope>NUCLEOTIDE SEQUENCE [LARGE SCALE GENOMIC DNA]</scope>
    <source>
        <strain evidence="1 2">BEG34</strain>
    </source>
</reference>
<keyword evidence="2" id="KW-1185">Reference proteome</keyword>
<comment type="caution">
    <text evidence="1">The sequence shown here is derived from an EMBL/GenBank/DDBJ whole genome shotgun (WGS) entry which is preliminary data.</text>
</comment>